<evidence type="ECO:0000259" key="6">
    <source>
        <dbReference type="Pfam" id="PF03168"/>
    </source>
</evidence>
<dbReference type="InterPro" id="IPR004864">
    <property type="entry name" value="LEA_2"/>
</dbReference>
<dbReference type="GO" id="GO:0005886">
    <property type="term" value="C:plasma membrane"/>
    <property type="evidence" value="ECO:0007669"/>
    <property type="project" value="TreeGrafter"/>
</dbReference>
<dbReference type="GO" id="GO:0098542">
    <property type="term" value="P:defense response to other organism"/>
    <property type="evidence" value="ECO:0007669"/>
    <property type="project" value="InterPro"/>
</dbReference>
<dbReference type="Pfam" id="PF03168">
    <property type="entry name" value="LEA_2"/>
    <property type="match status" value="1"/>
</dbReference>
<dbReference type="InterPro" id="IPR044839">
    <property type="entry name" value="NDR1-like"/>
</dbReference>
<feature type="transmembrane region" description="Helical" evidence="5">
    <location>
        <begin position="12"/>
        <end position="32"/>
    </location>
</feature>
<name>A0AAV8FWW3_9POAL</name>
<dbReference type="Proteomes" id="UP001140206">
    <property type="component" value="Chromosome 2"/>
</dbReference>
<evidence type="ECO:0000256" key="2">
    <source>
        <dbReference type="ARBA" id="ARBA00022692"/>
    </source>
</evidence>
<accession>A0AAV8FWW3</accession>
<proteinExistence type="predicted"/>
<keyword evidence="8" id="KW-1185">Reference proteome</keyword>
<gene>
    <name evidence="7" type="ORF">LUZ62_046847</name>
</gene>
<dbReference type="PANTHER" id="PTHR31415">
    <property type="entry name" value="OS05G0367900 PROTEIN"/>
    <property type="match status" value="1"/>
</dbReference>
<reference evidence="7" key="1">
    <citation type="submission" date="2022-08" db="EMBL/GenBank/DDBJ databases">
        <authorList>
            <person name="Marques A."/>
        </authorList>
    </citation>
    <scope>NUCLEOTIDE SEQUENCE</scope>
    <source>
        <strain evidence="7">RhyPub2mFocal</strain>
        <tissue evidence="7">Leaves</tissue>
    </source>
</reference>
<keyword evidence="2 5" id="KW-0812">Transmembrane</keyword>
<evidence type="ECO:0000256" key="4">
    <source>
        <dbReference type="ARBA" id="ARBA00023136"/>
    </source>
</evidence>
<keyword evidence="3 5" id="KW-1133">Transmembrane helix</keyword>
<sequence length="201" mass="22887">MPSSDPPRGGCCSRFCSSLFSLGFLILIYWLIFQPHQIRVYMNSATLSNFSLSDPTSTSPSLSYNLSLNISLRNPNRKIGIYYDRLSATAFYNGSQLGQTESNFFESFFQHTKSTRMVYPVFEGSQGDLSKDVKDAFNNDKNDGAYNLDVKLNAKLRHKLWFIKLSFKPKIDCWLRFPLTANGSASMAAEPVPRKCRVKYR</sequence>
<feature type="domain" description="Late embryogenesis abundant protein LEA-2 subgroup" evidence="6">
    <location>
        <begin position="70"/>
        <end position="154"/>
    </location>
</feature>
<dbReference type="AlphaFoldDB" id="A0AAV8FWW3"/>
<evidence type="ECO:0000313" key="7">
    <source>
        <dbReference type="EMBL" id="KAJ4795601.1"/>
    </source>
</evidence>
<dbReference type="PANTHER" id="PTHR31415:SF16">
    <property type="entry name" value="HARPIN-INDUCED PROTEIN 1 CONTAINING PROTEIN"/>
    <property type="match status" value="1"/>
</dbReference>
<protein>
    <recommendedName>
        <fullName evidence="6">Late embryogenesis abundant protein LEA-2 subgroup domain-containing protein</fullName>
    </recommendedName>
</protein>
<dbReference type="GO" id="GO:0009506">
    <property type="term" value="C:plasmodesma"/>
    <property type="evidence" value="ECO:0007669"/>
    <property type="project" value="TreeGrafter"/>
</dbReference>
<evidence type="ECO:0000256" key="3">
    <source>
        <dbReference type="ARBA" id="ARBA00022989"/>
    </source>
</evidence>
<keyword evidence="4 5" id="KW-0472">Membrane</keyword>
<evidence type="ECO:0000313" key="8">
    <source>
        <dbReference type="Proteomes" id="UP001140206"/>
    </source>
</evidence>
<evidence type="ECO:0000256" key="1">
    <source>
        <dbReference type="ARBA" id="ARBA00004167"/>
    </source>
</evidence>
<evidence type="ECO:0000256" key="5">
    <source>
        <dbReference type="SAM" id="Phobius"/>
    </source>
</evidence>
<dbReference type="EMBL" id="JAMFTS010000002">
    <property type="protein sequence ID" value="KAJ4795601.1"/>
    <property type="molecule type" value="Genomic_DNA"/>
</dbReference>
<comment type="subcellular location">
    <subcellularLocation>
        <location evidence="1">Membrane</location>
        <topology evidence="1">Single-pass membrane protein</topology>
    </subcellularLocation>
</comment>
<organism evidence="7 8">
    <name type="scientific">Rhynchospora pubera</name>
    <dbReference type="NCBI Taxonomy" id="906938"/>
    <lineage>
        <taxon>Eukaryota</taxon>
        <taxon>Viridiplantae</taxon>
        <taxon>Streptophyta</taxon>
        <taxon>Embryophyta</taxon>
        <taxon>Tracheophyta</taxon>
        <taxon>Spermatophyta</taxon>
        <taxon>Magnoliopsida</taxon>
        <taxon>Liliopsida</taxon>
        <taxon>Poales</taxon>
        <taxon>Cyperaceae</taxon>
        <taxon>Cyperoideae</taxon>
        <taxon>Rhynchosporeae</taxon>
        <taxon>Rhynchospora</taxon>
    </lineage>
</organism>
<comment type="caution">
    <text evidence="7">The sequence shown here is derived from an EMBL/GenBank/DDBJ whole genome shotgun (WGS) entry which is preliminary data.</text>
</comment>